<dbReference type="PANTHER" id="PTHR30578:SF0">
    <property type="entry name" value="ION-TRANSLOCATING OXIDOREDUCTASE COMPLEX SUBUNIT D"/>
    <property type="match status" value="1"/>
</dbReference>
<dbReference type="GO" id="GO:0005886">
    <property type="term" value="C:plasma membrane"/>
    <property type="evidence" value="ECO:0007669"/>
    <property type="project" value="TreeGrafter"/>
</dbReference>
<dbReference type="Pfam" id="PF03116">
    <property type="entry name" value="NQR2_RnfD_RnfE"/>
    <property type="match status" value="1"/>
</dbReference>
<keyword evidence="1" id="KW-0813">Transport</keyword>
<sequence length="358" mass="38253">MNDTTDTLLRKKKIARPFLYLSPSAQSVLLVTALLLSVQVLMLAATKSYGALIVIASSIAGFFTADLLYAKRIVRCRLSPLADVVQGIVAGMLLPSTFSPVTVFCIALCTVLLLKYLSGSFAADWVNSAVLIAAVAWIVGMSSFPETDLTRDILQIKNPSFVLIQNGVFPITGIDRAITETLNNTVFGFVNISIPDGYISLLWDTHSVIPAFRFNVLTLLSSIVLFAWGMQGLLVPSCFVIVYALLVRFAGPAIAGGVAGQGDMILALCTGGTLFYTVFVVQQYGTLPLSKYGKILYGTLAGIFAFLIAGCGMSSAGMIFTLLCANVVSPLIQAAEDKRDAARLRAALAENRKGRAGR</sequence>
<dbReference type="PANTHER" id="PTHR30578">
    <property type="entry name" value="ELECTRON TRANSPORT COMPLEX PROTEIN RNFD"/>
    <property type="match status" value="1"/>
</dbReference>
<evidence type="ECO:0000313" key="10">
    <source>
        <dbReference type="EMBL" id="ERF59961.1"/>
    </source>
</evidence>
<comment type="caution">
    <text evidence="10">The sequence shown here is derived from an EMBL/GenBank/DDBJ whole genome shotgun (WGS) entry which is preliminary data.</text>
</comment>
<evidence type="ECO:0000256" key="6">
    <source>
        <dbReference type="ARBA" id="ARBA00022967"/>
    </source>
</evidence>
<dbReference type="GO" id="GO:0055085">
    <property type="term" value="P:transmembrane transport"/>
    <property type="evidence" value="ECO:0007669"/>
    <property type="project" value="InterPro"/>
</dbReference>
<dbReference type="STRING" id="1125725.HMPREF1325_0555"/>
<keyword evidence="13" id="KW-1185">Reference proteome</keyword>
<accession>U1FKQ7</accession>
<proteinExistence type="predicted"/>
<evidence type="ECO:0000256" key="5">
    <source>
        <dbReference type="ARBA" id="ARBA00022692"/>
    </source>
</evidence>
<evidence type="ECO:0000313" key="11">
    <source>
        <dbReference type="EMBL" id="ERK00794.1"/>
    </source>
</evidence>
<dbReference type="Proteomes" id="UP000016412">
    <property type="component" value="Unassembled WGS sequence"/>
</dbReference>
<keyword evidence="4" id="KW-0288">FMN</keyword>
<dbReference type="PATRIC" id="fig|1125725.3.peg.2082"/>
<dbReference type="eggNOG" id="COG4658">
    <property type="taxonomic scope" value="Bacteria"/>
</dbReference>
<evidence type="ECO:0000256" key="4">
    <source>
        <dbReference type="ARBA" id="ARBA00022643"/>
    </source>
</evidence>
<dbReference type="Proteomes" id="UP000016646">
    <property type="component" value="Unassembled WGS sequence"/>
</dbReference>
<feature type="transmembrane region" description="Helical" evidence="9">
    <location>
        <begin position="49"/>
        <end position="69"/>
    </location>
</feature>
<evidence type="ECO:0000256" key="9">
    <source>
        <dbReference type="SAM" id="Phobius"/>
    </source>
</evidence>
<keyword evidence="7 9" id="KW-1133">Transmembrane helix</keyword>
<feature type="transmembrane region" description="Helical" evidence="9">
    <location>
        <begin position="125"/>
        <end position="144"/>
    </location>
</feature>
<name>U1FKQ7_TRESO</name>
<dbReference type="AlphaFoldDB" id="U1FKQ7"/>
<dbReference type="EMBL" id="AUZJ01000053">
    <property type="protein sequence ID" value="ERF59961.1"/>
    <property type="molecule type" value="Genomic_DNA"/>
</dbReference>
<feature type="transmembrane region" description="Helical" evidence="9">
    <location>
        <begin position="18"/>
        <end position="43"/>
    </location>
</feature>
<gene>
    <name evidence="11" type="ORF">HMPREF0860_2418</name>
    <name evidence="10" type="ORF">HMPREF1325_0555</name>
</gene>
<keyword evidence="2" id="KW-0597">Phosphoprotein</keyword>
<protein>
    <submittedName>
        <fullName evidence="10">NQR2 and RnfD family protein</fullName>
    </submittedName>
</protein>
<evidence type="ECO:0000313" key="13">
    <source>
        <dbReference type="Proteomes" id="UP000016646"/>
    </source>
</evidence>
<keyword evidence="3" id="KW-0285">Flavoprotein</keyword>
<dbReference type="EMBL" id="AVQI01000065">
    <property type="protein sequence ID" value="ERK00794.1"/>
    <property type="molecule type" value="Genomic_DNA"/>
</dbReference>
<evidence type="ECO:0000256" key="8">
    <source>
        <dbReference type="ARBA" id="ARBA00023136"/>
    </source>
</evidence>
<organism evidence="10 12">
    <name type="scientific">Treponema socranskii subsp. socranskii VPI DR56BR1116 = ATCC 35536</name>
    <dbReference type="NCBI Taxonomy" id="1125725"/>
    <lineage>
        <taxon>Bacteria</taxon>
        <taxon>Pseudomonadati</taxon>
        <taxon>Spirochaetota</taxon>
        <taxon>Spirochaetia</taxon>
        <taxon>Spirochaetales</taxon>
        <taxon>Treponemataceae</taxon>
        <taxon>Treponema</taxon>
    </lineage>
</organism>
<reference evidence="12 13" key="1">
    <citation type="submission" date="2013-08" db="EMBL/GenBank/DDBJ databases">
        <authorList>
            <person name="Durkin A.S."/>
            <person name="Haft D.R."/>
            <person name="McCorrison J."/>
            <person name="Torralba M."/>
            <person name="Gillis M."/>
            <person name="Haft D.H."/>
            <person name="Methe B."/>
            <person name="Sutton G."/>
            <person name="Nelson K.E."/>
        </authorList>
    </citation>
    <scope>NUCLEOTIDE SEQUENCE [LARGE SCALE GENOMIC DNA]</scope>
    <source>
        <strain evidence="11 13">ATCC 35536</strain>
        <strain evidence="10 12">VPI DR56BR1116</strain>
    </source>
</reference>
<evidence type="ECO:0000256" key="7">
    <source>
        <dbReference type="ARBA" id="ARBA00022989"/>
    </source>
</evidence>
<keyword evidence="8 9" id="KW-0472">Membrane</keyword>
<evidence type="ECO:0000256" key="3">
    <source>
        <dbReference type="ARBA" id="ARBA00022630"/>
    </source>
</evidence>
<evidence type="ECO:0000256" key="2">
    <source>
        <dbReference type="ARBA" id="ARBA00022553"/>
    </source>
</evidence>
<feature type="transmembrane region" description="Helical" evidence="9">
    <location>
        <begin position="89"/>
        <end position="113"/>
    </location>
</feature>
<dbReference type="InterPro" id="IPR004338">
    <property type="entry name" value="NqrB/RnfD"/>
</dbReference>
<feature type="transmembrane region" description="Helical" evidence="9">
    <location>
        <begin position="296"/>
        <end position="323"/>
    </location>
</feature>
<feature type="transmembrane region" description="Helical" evidence="9">
    <location>
        <begin position="223"/>
        <end position="245"/>
    </location>
</feature>
<dbReference type="RefSeq" id="WP_021331074.1">
    <property type="nucleotide sequence ID" value="NZ_AUZJ01000053.1"/>
</dbReference>
<keyword evidence="6" id="KW-1278">Translocase</keyword>
<feature type="transmembrane region" description="Helical" evidence="9">
    <location>
        <begin position="265"/>
        <end position="284"/>
    </location>
</feature>
<evidence type="ECO:0000313" key="12">
    <source>
        <dbReference type="Proteomes" id="UP000016412"/>
    </source>
</evidence>
<evidence type="ECO:0000256" key="1">
    <source>
        <dbReference type="ARBA" id="ARBA00022448"/>
    </source>
</evidence>
<keyword evidence="5 9" id="KW-0812">Transmembrane</keyword>